<organism evidence="5">
    <name type="scientific">anaerobic digester metagenome</name>
    <dbReference type="NCBI Taxonomy" id="1263854"/>
    <lineage>
        <taxon>unclassified sequences</taxon>
        <taxon>metagenomes</taxon>
        <taxon>ecological metagenomes</taxon>
    </lineage>
</organism>
<dbReference type="EMBL" id="CAADRM010000154">
    <property type="protein sequence ID" value="VFU18583.1"/>
    <property type="molecule type" value="Genomic_DNA"/>
</dbReference>
<dbReference type="EC" id="1.13.12.16" evidence="5"/>
<feature type="region of interest" description="Disordered" evidence="4">
    <location>
        <begin position="343"/>
        <end position="388"/>
    </location>
</feature>
<keyword evidence="2" id="KW-0288">FMN</keyword>
<dbReference type="PANTHER" id="PTHR32332:SF20">
    <property type="entry name" value="2-NITROPROPANE DIOXYGENASE-LIKE PROTEIN"/>
    <property type="match status" value="1"/>
</dbReference>
<evidence type="ECO:0000256" key="2">
    <source>
        <dbReference type="ARBA" id="ARBA00022643"/>
    </source>
</evidence>
<feature type="compositionally biased region" description="Basic and acidic residues" evidence="4">
    <location>
        <begin position="376"/>
        <end position="388"/>
    </location>
</feature>
<dbReference type="Gene3D" id="3.20.20.70">
    <property type="entry name" value="Aldolase class I"/>
    <property type="match status" value="1"/>
</dbReference>
<evidence type="ECO:0000256" key="4">
    <source>
        <dbReference type="SAM" id="MobiDB-lite"/>
    </source>
</evidence>
<dbReference type="CDD" id="cd04730">
    <property type="entry name" value="NPD_like"/>
    <property type="match status" value="1"/>
</dbReference>
<sequence>MKTRITEMLGIEHPIVLSGMSWISVPKMVAAVSNAGGLGILATGPLDADQTRKAIREIKRLTNKPFGTNATLLFPGASENAQVALEEKVPVINFSLGKGDWIVKAAHEYGGKVIATVVNHKHAKRAQDYGCDALLVTGHEAAAHGGDATTFCLIPSIASAVNIPIIAAGGIADGRGLAAALALGADGAAMGTRLMTTQESPLHQNYKNLSIEKDINDTVYSTRFDGLGCRVLDTRAARKAIREGLNLKKMLEAIPNSREIARQLHLPYFKLFIGVLASGWKNAMQLAYMANAFKAIRIATEDGDLTEGVLPVGQVTGLIKDNPTVAEVIERVVREAEEIAKDLAKKAKNTNAGAPKAEKAPVRKTSKPASRKPRSPKKEPAAAKSAGE</sequence>
<keyword evidence="5" id="KW-0503">Monooxygenase</keyword>
<protein>
    <submittedName>
        <fullName evidence="5">Nitronate monooxygenase</fullName>
        <ecNumber evidence="5">1.13.12.16</ecNumber>
    </submittedName>
</protein>
<feature type="compositionally biased region" description="Basic residues" evidence="4">
    <location>
        <begin position="362"/>
        <end position="375"/>
    </location>
</feature>
<dbReference type="InterPro" id="IPR004136">
    <property type="entry name" value="NMO"/>
</dbReference>
<evidence type="ECO:0000313" key="5">
    <source>
        <dbReference type="EMBL" id="VFU18583.1"/>
    </source>
</evidence>
<keyword evidence="3 5" id="KW-0560">Oxidoreductase</keyword>
<proteinExistence type="predicted"/>
<accession>A0A485M5P3</accession>
<evidence type="ECO:0000256" key="3">
    <source>
        <dbReference type="ARBA" id="ARBA00023002"/>
    </source>
</evidence>
<evidence type="ECO:0000256" key="1">
    <source>
        <dbReference type="ARBA" id="ARBA00022630"/>
    </source>
</evidence>
<gene>
    <name evidence="5" type="ORF">SCFA_860004</name>
</gene>
<dbReference type="Pfam" id="PF03060">
    <property type="entry name" value="NMO"/>
    <property type="match status" value="2"/>
</dbReference>
<dbReference type="InterPro" id="IPR013785">
    <property type="entry name" value="Aldolase_TIM"/>
</dbReference>
<dbReference type="AlphaFoldDB" id="A0A485M5P3"/>
<reference evidence="5" key="1">
    <citation type="submission" date="2019-03" db="EMBL/GenBank/DDBJ databases">
        <authorList>
            <person name="Hao L."/>
        </authorList>
    </citation>
    <scope>NUCLEOTIDE SEQUENCE</scope>
</reference>
<name>A0A485M5P3_9ZZZZ</name>
<dbReference type="GO" id="GO:0018580">
    <property type="term" value="F:nitronate monooxygenase activity"/>
    <property type="evidence" value="ECO:0007669"/>
    <property type="project" value="UniProtKB-EC"/>
</dbReference>
<dbReference type="PANTHER" id="PTHR32332">
    <property type="entry name" value="2-NITROPROPANE DIOXYGENASE"/>
    <property type="match status" value="1"/>
</dbReference>
<dbReference type="SUPFAM" id="SSF51412">
    <property type="entry name" value="Inosine monophosphate dehydrogenase (IMPDH)"/>
    <property type="match status" value="1"/>
</dbReference>
<keyword evidence="1" id="KW-0285">Flavoprotein</keyword>